<evidence type="ECO:0000313" key="2">
    <source>
        <dbReference type="EMBL" id="OOP56424.1"/>
    </source>
</evidence>
<proteinExistence type="predicted"/>
<comment type="caution">
    <text evidence="2">The sequence shown here is derived from an EMBL/GenBank/DDBJ whole genome shotgun (WGS) entry which is preliminary data.</text>
</comment>
<dbReference type="Proteomes" id="UP000189681">
    <property type="component" value="Unassembled WGS sequence"/>
</dbReference>
<dbReference type="AlphaFoldDB" id="A0A1V4ATF8"/>
<dbReference type="STRING" id="1004156.AYP45_09075"/>
<reference evidence="2 3" key="1">
    <citation type="journal article" date="2017" name="Water Res.">
        <title>Discovery and metagenomic analysis of an anammox bacterial enrichment related to Candidatus "Brocadia caroliniensis" in a full-scale glycerol-fed nitritation-denitritation separate centrate treatment process.</title>
        <authorList>
            <person name="Park H."/>
            <person name="Brotto A.C."/>
            <person name="van Loosdrecht M.C."/>
            <person name="Chandran K."/>
        </authorList>
    </citation>
    <scope>NUCLEOTIDE SEQUENCE [LARGE SCALE GENOMIC DNA]</scope>
    <source>
        <strain evidence="2">26THWARD</strain>
    </source>
</reference>
<keyword evidence="1" id="KW-1133">Transmembrane helix</keyword>
<feature type="transmembrane region" description="Helical" evidence="1">
    <location>
        <begin position="12"/>
        <end position="36"/>
    </location>
</feature>
<gene>
    <name evidence="2" type="ORF">AYP45_09075</name>
</gene>
<dbReference type="SUPFAM" id="SSF48695">
    <property type="entry name" value="Multiheme cytochromes"/>
    <property type="match status" value="1"/>
</dbReference>
<sequence length="115" mass="12834">MFNEVKRLNTRLAVRLAIAAGIAIGMVMVALSVTIMRPKTTSFCTKCHRSITFNNACKKPSKDIVCIECHTHNNRSVAQMAVEIQDEHCTAESCHPLNKLKAQAVQYKKKYLLSA</sequence>
<evidence type="ECO:0000256" key="1">
    <source>
        <dbReference type="SAM" id="Phobius"/>
    </source>
</evidence>
<accession>A0A1V4ATF8</accession>
<organism evidence="2 3">
    <name type="scientific">Candidatus Brocadia carolinensis</name>
    <dbReference type="NCBI Taxonomy" id="1004156"/>
    <lineage>
        <taxon>Bacteria</taxon>
        <taxon>Pseudomonadati</taxon>
        <taxon>Planctomycetota</taxon>
        <taxon>Candidatus Brocadiia</taxon>
        <taxon>Candidatus Brocadiales</taxon>
        <taxon>Candidatus Brocadiaceae</taxon>
        <taxon>Candidatus Brocadia</taxon>
    </lineage>
</organism>
<keyword evidence="1" id="KW-0472">Membrane</keyword>
<keyword evidence="1" id="KW-0812">Transmembrane</keyword>
<dbReference type="EMBL" id="AYTS01000082">
    <property type="protein sequence ID" value="OOP56424.1"/>
    <property type="molecule type" value="Genomic_DNA"/>
</dbReference>
<evidence type="ECO:0000313" key="3">
    <source>
        <dbReference type="Proteomes" id="UP000189681"/>
    </source>
</evidence>
<protein>
    <submittedName>
        <fullName evidence="2">Uncharacterized protein</fullName>
    </submittedName>
</protein>
<dbReference type="InterPro" id="IPR036280">
    <property type="entry name" value="Multihaem_cyt_sf"/>
</dbReference>
<name>A0A1V4ATF8_9BACT</name>